<accession>A0A498RAU9</accession>
<dbReference type="Gene3D" id="3.40.30.10">
    <property type="entry name" value="Glutaredoxin"/>
    <property type="match status" value="1"/>
</dbReference>
<dbReference type="InterPro" id="IPR036249">
    <property type="entry name" value="Thioredoxin-like_sf"/>
</dbReference>
<dbReference type="AlphaFoldDB" id="A0A498RAU9"/>
<evidence type="ECO:0008006" key="3">
    <source>
        <dbReference type="Google" id="ProtNLM"/>
    </source>
</evidence>
<evidence type="ECO:0000313" key="2">
    <source>
        <dbReference type="Proteomes" id="UP000277811"/>
    </source>
</evidence>
<reference evidence="1 2" key="1">
    <citation type="submission" date="2018-06" db="EMBL/GenBank/DDBJ databases">
        <authorList>
            <person name="Strepis N."/>
        </authorList>
    </citation>
    <scope>NUCLEOTIDE SEQUENCE [LARGE SCALE GENOMIC DNA]</scope>
    <source>
        <strain evidence="1">LUCI</strain>
    </source>
</reference>
<dbReference type="Proteomes" id="UP000277811">
    <property type="component" value="Unassembled WGS sequence"/>
</dbReference>
<organism evidence="1 2">
    <name type="scientific">Lucifera butyrica</name>
    <dbReference type="NCBI Taxonomy" id="1351585"/>
    <lineage>
        <taxon>Bacteria</taxon>
        <taxon>Bacillati</taxon>
        <taxon>Bacillota</taxon>
        <taxon>Negativicutes</taxon>
        <taxon>Veillonellales</taxon>
        <taxon>Veillonellaceae</taxon>
        <taxon>Lucifera</taxon>
    </lineage>
</organism>
<dbReference type="SUPFAM" id="SSF52833">
    <property type="entry name" value="Thioredoxin-like"/>
    <property type="match status" value="1"/>
</dbReference>
<gene>
    <name evidence="1" type="ORF">LUCI_1454</name>
</gene>
<dbReference type="RefSeq" id="WP_165865913.1">
    <property type="nucleotide sequence ID" value="NZ_UPPP01000061.1"/>
</dbReference>
<dbReference type="Pfam" id="PF01257">
    <property type="entry name" value="2Fe-2S_thioredx"/>
    <property type="match status" value="1"/>
</dbReference>
<name>A0A498RAU9_9FIRM</name>
<protein>
    <recommendedName>
        <fullName evidence="3">Thioredoxin-like fold</fullName>
    </recommendedName>
</protein>
<dbReference type="CDD" id="cd02980">
    <property type="entry name" value="TRX_Fd_family"/>
    <property type="match status" value="1"/>
</dbReference>
<evidence type="ECO:0000313" key="1">
    <source>
        <dbReference type="EMBL" id="VBB06238.1"/>
    </source>
</evidence>
<dbReference type="EMBL" id="UPPP01000061">
    <property type="protein sequence ID" value="VBB06238.1"/>
    <property type="molecule type" value="Genomic_DNA"/>
</dbReference>
<sequence>MQTLVIEVCMGTSCYLLGAQDLMEAIEELPPEKRTRIELKGISCLKNCGKGPNIRINGIVLTNVTPEQLLQIVDDNLQ</sequence>
<proteinExistence type="predicted"/>
<keyword evidence="2" id="KW-1185">Reference proteome</keyword>